<dbReference type="GeneID" id="85323962"/>
<dbReference type="AlphaFoldDB" id="A0AA39ZQU7"/>
<dbReference type="EMBL" id="JAUIRO010000009">
    <property type="protein sequence ID" value="KAK0701745.1"/>
    <property type="molecule type" value="Genomic_DNA"/>
</dbReference>
<accession>A0AA39ZQU7</accession>
<keyword evidence="3" id="KW-1185">Reference proteome</keyword>
<proteinExistence type="predicted"/>
<protein>
    <submittedName>
        <fullName evidence="2">Uncharacterized protein</fullName>
    </submittedName>
</protein>
<evidence type="ECO:0000313" key="3">
    <source>
        <dbReference type="Proteomes" id="UP001172101"/>
    </source>
</evidence>
<dbReference type="RefSeq" id="XP_060289409.1">
    <property type="nucleotide sequence ID" value="XM_060440692.1"/>
</dbReference>
<gene>
    <name evidence="2" type="ORF">B0T26DRAFT_681859</name>
</gene>
<reference evidence="2" key="1">
    <citation type="submission" date="2023-06" db="EMBL/GenBank/DDBJ databases">
        <title>Genome-scale phylogeny and comparative genomics of the fungal order Sordariales.</title>
        <authorList>
            <consortium name="Lawrence Berkeley National Laboratory"/>
            <person name="Hensen N."/>
            <person name="Bonometti L."/>
            <person name="Westerberg I."/>
            <person name="Brannstrom I.O."/>
            <person name="Guillou S."/>
            <person name="Cros-Aarteil S."/>
            <person name="Calhoun S."/>
            <person name="Haridas S."/>
            <person name="Kuo A."/>
            <person name="Mondo S."/>
            <person name="Pangilinan J."/>
            <person name="Riley R."/>
            <person name="LaButti K."/>
            <person name="Andreopoulos B."/>
            <person name="Lipzen A."/>
            <person name="Chen C."/>
            <person name="Yanf M."/>
            <person name="Daum C."/>
            <person name="Ng V."/>
            <person name="Clum A."/>
            <person name="Steindorff A."/>
            <person name="Ohm R."/>
            <person name="Martin F."/>
            <person name="Silar P."/>
            <person name="Natvig D."/>
            <person name="Lalanne C."/>
            <person name="Gautier V."/>
            <person name="Ament-velasquez S.L."/>
            <person name="Kruys A."/>
            <person name="Hutchinson M.I."/>
            <person name="Powell A.J."/>
            <person name="Barry K."/>
            <person name="Miller A.N."/>
            <person name="Grigoriev I.V."/>
            <person name="Debuchy R."/>
            <person name="Gladieux P."/>
            <person name="Thoren M.H."/>
            <person name="Johannesson H."/>
        </authorList>
    </citation>
    <scope>NUCLEOTIDE SEQUENCE</scope>
    <source>
        <strain evidence="2">SMH2392-1A</strain>
    </source>
</reference>
<comment type="caution">
    <text evidence="2">The sequence shown here is derived from an EMBL/GenBank/DDBJ whole genome shotgun (WGS) entry which is preliminary data.</text>
</comment>
<evidence type="ECO:0000256" key="1">
    <source>
        <dbReference type="SAM" id="MobiDB-lite"/>
    </source>
</evidence>
<dbReference type="Proteomes" id="UP001172101">
    <property type="component" value="Unassembled WGS sequence"/>
</dbReference>
<name>A0AA39ZQU7_9PEZI</name>
<feature type="compositionally biased region" description="Polar residues" evidence="1">
    <location>
        <begin position="15"/>
        <end position="33"/>
    </location>
</feature>
<feature type="region of interest" description="Disordered" evidence="1">
    <location>
        <begin position="1"/>
        <end position="33"/>
    </location>
</feature>
<sequence length="163" mass="18272">MSSSGRGNEDGGGASSSDRAPAQSSVVTMVSPSSNGLFTPLEIMDNGPNAHLHTYRLEQGPDGLMRTTRTGPPPNFEEQKRAQRIAELRRDLDANTLPDQRVNFEALIRYYEGGGRQPAGTEELWVLDGEFVWGRLRRPEDFPLGVYFNPNVKKFCENTWMRQ</sequence>
<organism evidence="2 3">
    <name type="scientific">Lasiosphaeria miniovina</name>
    <dbReference type="NCBI Taxonomy" id="1954250"/>
    <lineage>
        <taxon>Eukaryota</taxon>
        <taxon>Fungi</taxon>
        <taxon>Dikarya</taxon>
        <taxon>Ascomycota</taxon>
        <taxon>Pezizomycotina</taxon>
        <taxon>Sordariomycetes</taxon>
        <taxon>Sordariomycetidae</taxon>
        <taxon>Sordariales</taxon>
        <taxon>Lasiosphaeriaceae</taxon>
        <taxon>Lasiosphaeria</taxon>
    </lineage>
</organism>
<evidence type="ECO:0000313" key="2">
    <source>
        <dbReference type="EMBL" id="KAK0701745.1"/>
    </source>
</evidence>